<dbReference type="WBParaSite" id="SPAL_0000018200.1">
    <property type="protein sequence ID" value="SPAL_0000018200.1"/>
    <property type="gene ID" value="SPAL_0000018200"/>
</dbReference>
<proteinExistence type="predicted"/>
<dbReference type="InterPro" id="IPR006634">
    <property type="entry name" value="TLC-dom"/>
</dbReference>
<dbReference type="Pfam" id="PF03798">
    <property type="entry name" value="TRAM_LAG1_CLN8"/>
    <property type="match status" value="1"/>
</dbReference>
<feature type="transmembrane region" description="Helical" evidence="7">
    <location>
        <begin position="243"/>
        <end position="263"/>
    </location>
</feature>
<feature type="region of interest" description="Disordered" evidence="6">
    <location>
        <begin position="288"/>
        <end position="318"/>
    </location>
</feature>
<dbReference type="Proteomes" id="UP000046392">
    <property type="component" value="Unplaced"/>
</dbReference>
<feature type="transmembrane region" description="Helical" evidence="7">
    <location>
        <begin position="202"/>
        <end position="223"/>
    </location>
</feature>
<dbReference type="SMART" id="SM00724">
    <property type="entry name" value="TLC"/>
    <property type="match status" value="1"/>
</dbReference>
<keyword evidence="3 7" id="KW-1133">Transmembrane helix</keyword>
<evidence type="ECO:0000256" key="7">
    <source>
        <dbReference type="SAM" id="Phobius"/>
    </source>
</evidence>
<feature type="transmembrane region" description="Helical" evidence="7">
    <location>
        <begin position="78"/>
        <end position="100"/>
    </location>
</feature>
<feature type="transmembrane region" description="Helical" evidence="7">
    <location>
        <begin position="112"/>
        <end position="130"/>
    </location>
</feature>
<keyword evidence="9" id="KW-1185">Reference proteome</keyword>
<dbReference type="GO" id="GO:0005886">
    <property type="term" value="C:plasma membrane"/>
    <property type="evidence" value="ECO:0007669"/>
    <property type="project" value="TreeGrafter"/>
</dbReference>
<evidence type="ECO:0000313" key="10">
    <source>
        <dbReference type="WBParaSite" id="SPAL_0000018200.1"/>
    </source>
</evidence>
<dbReference type="PANTHER" id="PTHR13439:SF4">
    <property type="entry name" value="TLC DOMAIN-CONTAINING PROTEIN"/>
    <property type="match status" value="1"/>
</dbReference>
<evidence type="ECO:0000256" key="2">
    <source>
        <dbReference type="ARBA" id="ARBA00022692"/>
    </source>
</evidence>
<name>A0A0N5B280_STREA</name>
<evidence type="ECO:0000259" key="8">
    <source>
        <dbReference type="PROSITE" id="PS50922"/>
    </source>
</evidence>
<feature type="transmembrane region" description="Helical" evidence="7">
    <location>
        <begin position="142"/>
        <end position="163"/>
    </location>
</feature>
<feature type="transmembrane region" description="Helical" evidence="7">
    <location>
        <begin position="169"/>
        <end position="190"/>
    </location>
</feature>
<organism evidence="9 10">
    <name type="scientific">Strongyloides papillosus</name>
    <name type="common">Intestinal threadworm</name>
    <dbReference type="NCBI Taxonomy" id="174720"/>
    <lineage>
        <taxon>Eukaryota</taxon>
        <taxon>Metazoa</taxon>
        <taxon>Ecdysozoa</taxon>
        <taxon>Nematoda</taxon>
        <taxon>Chromadorea</taxon>
        <taxon>Rhabditida</taxon>
        <taxon>Tylenchina</taxon>
        <taxon>Panagrolaimomorpha</taxon>
        <taxon>Strongyloidoidea</taxon>
        <taxon>Strongyloididae</taxon>
        <taxon>Strongyloides</taxon>
    </lineage>
</organism>
<feature type="transmembrane region" description="Helical" evidence="7">
    <location>
        <begin position="17"/>
        <end position="42"/>
    </location>
</feature>
<keyword evidence="2 5" id="KW-0812">Transmembrane</keyword>
<dbReference type="GO" id="GO:0071709">
    <property type="term" value="P:membrane assembly"/>
    <property type="evidence" value="ECO:0007669"/>
    <property type="project" value="TreeGrafter"/>
</dbReference>
<accession>A0A0N5B280</accession>
<dbReference type="PANTHER" id="PTHR13439">
    <property type="entry name" value="CT120 PROTEIN"/>
    <property type="match status" value="1"/>
</dbReference>
<keyword evidence="4 5" id="KW-0472">Membrane</keyword>
<evidence type="ECO:0000256" key="5">
    <source>
        <dbReference type="PROSITE-ProRule" id="PRU00205"/>
    </source>
</evidence>
<evidence type="ECO:0000313" key="9">
    <source>
        <dbReference type="Proteomes" id="UP000046392"/>
    </source>
</evidence>
<evidence type="ECO:0000256" key="4">
    <source>
        <dbReference type="ARBA" id="ARBA00023136"/>
    </source>
</evidence>
<protein>
    <submittedName>
        <fullName evidence="10">TLC domain-containing protein</fullName>
    </submittedName>
</protein>
<evidence type="ECO:0000256" key="1">
    <source>
        <dbReference type="ARBA" id="ARBA00004141"/>
    </source>
</evidence>
<dbReference type="InterPro" id="IPR050846">
    <property type="entry name" value="TLCD"/>
</dbReference>
<comment type="subcellular location">
    <subcellularLocation>
        <location evidence="1">Membrane</location>
        <topology evidence="1">Multi-pass membrane protein</topology>
    </subcellularLocation>
</comment>
<dbReference type="PROSITE" id="PS50922">
    <property type="entry name" value="TLC"/>
    <property type="match status" value="1"/>
</dbReference>
<dbReference type="GO" id="GO:0055091">
    <property type="term" value="P:phospholipid homeostasis"/>
    <property type="evidence" value="ECO:0007669"/>
    <property type="project" value="TreeGrafter"/>
</dbReference>
<evidence type="ECO:0000256" key="3">
    <source>
        <dbReference type="ARBA" id="ARBA00022989"/>
    </source>
</evidence>
<feature type="compositionally biased region" description="Low complexity" evidence="6">
    <location>
        <begin position="297"/>
        <end position="318"/>
    </location>
</feature>
<dbReference type="GO" id="GO:0007009">
    <property type="term" value="P:plasma membrane organization"/>
    <property type="evidence" value="ECO:0007669"/>
    <property type="project" value="TreeGrafter"/>
</dbReference>
<dbReference type="GO" id="GO:0097035">
    <property type="term" value="P:regulation of membrane lipid distribution"/>
    <property type="evidence" value="ECO:0007669"/>
    <property type="project" value="TreeGrafter"/>
</dbReference>
<reference evidence="10" key="1">
    <citation type="submission" date="2017-02" db="UniProtKB">
        <authorList>
            <consortium name="WormBaseParasite"/>
        </authorList>
    </citation>
    <scope>IDENTIFICATION</scope>
</reference>
<feature type="region of interest" description="Disordered" evidence="6">
    <location>
        <begin position="344"/>
        <end position="363"/>
    </location>
</feature>
<evidence type="ECO:0000256" key="6">
    <source>
        <dbReference type="SAM" id="MobiDB-lite"/>
    </source>
</evidence>
<dbReference type="AlphaFoldDB" id="A0A0N5B280"/>
<feature type="domain" description="TLC" evidence="8">
    <location>
        <begin position="73"/>
        <end position="270"/>
    </location>
</feature>
<sequence length="363" mass="41383">MIETHKTHGSSNDQMSIGLVGITSFASFLFFKLSTLFIKWYFFGKFRFLRTNFFEDEKKCIQSGRHSAHIRDSKKFRYVNDSISLIHSILCVIGVMYFIIRYHNVNEYYPLIYTRPIGYFFCLIIGYLLCDTTELIANEHSLRVIILVIHHLLFGMGCLYPLIVQKYGGLVIIGLLMEGNSIFLCIRALLKYHKVSKDKLGYKMFALTNIFTFIIFRMFPNIYLCVFCVDSFHNFDLVTKFMFISTIFGLLIINFILFIKLLISDKFIIVSKKYQIKDGFDCSMSISTTSVTPSEASTSTTYTDPSTTASTNSSTNKTSSSDVVTVMISTDNYTIPSTNSKYLDTTPTTDSSLQTTTPTTTGK</sequence>